<evidence type="ECO:0000256" key="2">
    <source>
        <dbReference type="ARBA" id="ARBA00022438"/>
    </source>
</evidence>
<dbReference type="InterPro" id="IPR014782">
    <property type="entry name" value="Peptidase_M1_dom"/>
</dbReference>
<keyword evidence="4 9" id="KW-0479">Metal-binding</keyword>
<dbReference type="InterPro" id="IPR050344">
    <property type="entry name" value="Peptidase_M1_aminopeptidases"/>
</dbReference>
<organism evidence="15 16">
    <name type="scientific">Hymenolepis diminuta</name>
    <name type="common">Rat tapeworm</name>
    <dbReference type="NCBI Taxonomy" id="6216"/>
    <lineage>
        <taxon>Eukaryota</taxon>
        <taxon>Metazoa</taxon>
        <taxon>Spiralia</taxon>
        <taxon>Lophotrochozoa</taxon>
        <taxon>Platyhelminthes</taxon>
        <taxon>Cestoda</taxon>
        <taxon>Eucestoda</taxon>
        <taxon>Cyclophyllidea</taxon>
        <taxon>Hymenolepididae</taxon>
        <taxon>Hymenolepis</taxon>
    </lineage>
</organism>
<evidence type="ECO:0000256" key="4">
    <source>
        <dbReference type="ARBA" id="ARBA00022723"/>
    </source>
</evidence>
<evidence type="ECO:0000259" key="13">
    <source>
        <dbReference type="Pfam" id="PF11838"/>
    </source>
</evidence>
<dbReference type="Pfam" id="PF01433">
    <property type="entry name" value="Peptidase_M1"/>
    <property type="match status" value="1"/>
</dbReference>
<keyword evidence="6 9" id="KW-0862">Zinc</keyword>
<feature type="domain" description="ERAP1-like C-terminal" evidence="13">
    <location>
        <begin position="554"/>
        <end position="885"/>
    </location>
</feature>
<comment type="cofactor">
    <cofactor evidence="9 11">
        <name>Zn(2+)</name>
        <dbReference type="ChEBI" id="CHEBI:29105"/>
    </cofactor>
    <text evidence="9 11">Binds 1 zinc ion per subunit.</text>
</comment>
<dbReference type="SUPFAM" id="SSF63737">
    <property type="entry name" value="Leukotriene A4 hydrolase N-terminal domain"/>
    <property type="match status" value="1"/>
</dbReference>
<feature type="binding site" evidence="9">
    <location>
        <position position="323"/>
    </location>
    <ligand>
        <name>Zn(2+)</name>
        <dbReference type="ChEBI" id="CHEBI:29105"/>
        <note>catalytic</note>
    </ligand>
</feature>
<dbReference type="InterPro" id="IPR045357">
    <property type="entry name" value="Aminopeptidase_N-like_N"/>
</dbReference>
<comment type="similarity">
    <text evidence="1 11">Belongs to the peptidase M1 family.</text>
</comment>
<dbReference type="EC" id="3.4.11.-" evidence="11"/>
<evidence type="ECO:0000256" key="10">
    <source>
        <dbReference type="PIRSR" id="PIRSR634016-4"/>
    </source>
</evidence>
<dbReference type="PANTHER" id="PTHR11533">
    <property type="entry name" value="PROTEASE M1 ZINC METALLOPROTEASE"/>
    <property type="match status" value="1"/>
</dbReference>
<accession>A0A564XY80</accession>
<dbReference type="CDD" id="cd09601">
    <property type="entry name" value="M1_APN-Q_like"/>
    <property type="match status" value="1"/>
</dbReference>
<dbReference type="GO" id="GO:0042277">
    <property type="term" value="F:peptide binding"/>
    <property type="evidence" value="ECO:0007669"/>
    <property type="project" value="TreeGrafter"/>
</dbReference>
<feature type="binding site" evidence="9">
    <location>
        <position position="346"/>
    </location>
    <ligand>
        <name>Zn(2+)</name>
        <dbReference type="ChEBI" id="CHEBI:29105"/>
        <note>catalytic</note>
    </ligand>
</feature>
<feature type="domain" description="Peptidase M1 membrane alanine aminopeptidase" evidence="12">
    <location>
        <begin position="252"/>
        <end position="468"/>
    </location>
</feature>
<dbReference type="GO" id="GO:0006508">
    <property type="term" value="P:proteolysis"/>
    <property type="evidence" value="ECO:0007669"/>
    <property type="project" value="UniProtKB-KW"/>
</dbReference>
<feature type="active site" description="Proton acceptor" evidence="8">
    <location>
        <position position="324"/>
    </location>
</feature>
<evidence type="ECO:0000259" key="12">
    <source>
        <dbReference type="Pfam" id="PF01433"/>
    </source>
</evidence>
<evidence type="ECO:0000256" key="9">
    <source>
        <dbReference type="PIRSR" id="PIRSR634016-3"/>
    </source>
</evidence>
<feature type="domain" description="Aminopeptidase N-like N-terminal" evidence="14">
    <location>
        <begin position="16"/>
        <end position="215"/>
    </location>
</feature>
<proteinExistence type="inferred from homology"/>
<gene>
    <name evidence="15" type="ORF">WMSIL1_LOCUS1002</name>
</gene>
<keyword evidence="5 11" id="KW-0378">Hydrolase</keyword>
<dbReference type="InterPro" id="IPR024571">
    <property type="entry name" value="ERAP1-like_C_dom"/>
</dbReference>
<dbReference type="Gene3D" id="1.10.390.10">
    <property type="entry name" value="Neutral Protease Domain 2"/>
    <property type="match status" value="1"/>
</dbReference>
<feature type="site" description="Transition state stabilizer" evidence="10">
    <location>
        <position position="409"/>
    </location>
</feature>
<dbReference type="PANTHER" id="PTHR11533:SF174">
    <property type="entry name" value="PUROMYCIN-SENSITIVE AMINOPEPTIDASE-RELATED"/>
    <property type="match status" value="1"/>
</dbReference>
<evidence type="ECO:0000256" key="1">
    <source>
        <dbReference type="ARBA" id="ARBA00010136"/>
    </source>
</evidence>
<dbReference type="GO" id="GO:0016020">
    <property type="term" value="C:membrane"/>
    <property type="evidence" value="ECO:0007669"/>
    <property type="project" value="TreeGrafter"/>
</dbReference>
<dbReference type="GO" id="GO:0008270">
    <property type="term" value="F:zinc ion binding"/>
    <property type="evidence" value="ECO:0007669"/>
    <property type="project" value="UniProtKB-UniRule"/>
</dbReference>
<keyword evidence="7 11" id="KW-0482">Metalloprotease</keyword>
<evidence type="ECO:0000256" key="7">
    <source>
        <dbReference type="ARBA" id="ARBA00023049"/>
    </source>
</evidence>
<evidence type="ECO:0000313" key="16">
    <source>
        <dbReference type="Proteomes" id="UP000321570"/>
    </source>
</evidence>
<evidence type="ECO:0000313" key="15">
    <source>
        <dbReference type="EMBL" id="VUZ39729.1"/>
    </source>
</evidence>
<evidence type="ECO:0000256" key="5">
    <source>
        <dbReference type="ARBA" id="ARBA00022801"/>
    </source>
</evidence>
<evidence type="ECO:0000256" key="3">
    <source>
        <dbReference type="ARBA" id="ARBA00022670"/>
    </source>
</evidence>
<dbReference type="Pfam" id="PF11838">
    <property type="entry name" value="ERAP1_C"/>
    <property type="match status" value="1"/>
</dbReference>
<dbReference type="Gene3D" id="2.60.40.1730">
    <property type="entry name" value="tricorn interacting facor f3 domain"/>
    <property type="match status" value="1"/>
</dbReference>
<dbReference type="Gene3D" id="2.60.40.1910">
    <property type="match status" value="1"/>
</dbReference>
<dbReference type="GO" id="GO:0070006">
    <property type="term" value="F:metalloaminopeptidase activity"/>
    <property type="evidence" value="ECO:0007669"/>
    <property type="project" value="TreeGrafter"/>
</dbReference>
<dbReference type="InterPro" id="IPR042097">
    <property type="entry name" value="Aminopeptidase_N-like_N_sf"/>
</dbReference>
<dbReference type="FunFam" id="1.10.390.10:FF:000001">
    <property type="entry name" value="Aminopeptidase"/>
    <property type="match status" value="1"/>
</dbReference>
<evidence type="ECO:0000256" key="11">
    <source>
        <dbReference type="RuleBase" id="RU364040"/>
    </source>
</evidence>
<dbReference type="InterPro" id="IPR034016">
    <property type="entry name" value="M1_APN-typ"/>
</dbReference>
<dbReference type="InterPro" id="IPR001930">
    <property type="entry name" value="Peptidase_M1"/>
</dbReference>
<name>A0A564XY80_HYMDI</name>
<dbReference type="SUPFAM" id="SSF55486">
    <property type="entry name" value="Metalloproteases ('zincins'), catalytic domain"/>
    <property type="match status" value="1"/>
</dbReference>
<evidence type="ECO:0000256" key="6">
    <source>
        <dbReference type="ARBA" id="ARBA00022833"/>
    </source>
</evidence>
<dbReference type="PRINTS" id="PR00756">
    <property type="entry name" value="ALADIPTASE"/>
</dbReference>
<evidence type="ECO:0000256" key="8">
    <source>
        <dbReference type="PIRSR" id="PIRSR634016-1"/>
    </source>
</evidence>
<reference evidence="15 16" key="1">
    <citation type="submission" date="2019-07" db="EMBL/GenBank/DDBJ databases">
        <authorList>
            <person name="Jastrzebski P J."/>
            <person name="Paukszto L."/>
            <person name="Jastrzebski P J."/>
        </authorList>
    </citation>
    <scope>NUCLEOTIDE SEQUENCE [LARGE SCALE GENOMIC DNA]</scope>
    <source>
        <strain evidence="15 16">WMS-il1</strain>
    </source>
</reference>
<keyword evidence="2 11" id="KW-0031">Aminopeptidase</keyword>
<sequence length="914" mass="103224">MSSAESEFKRLPKIYVPKVYTLELYPNADESKFQGLVTINMALLESTNQIILNAKAIEVISAKVKNSNSEIAAPKSSIVCNEELEKLTITFDTTIESGEIDLILYYKGILADDMQGFYRSTAKNEDGKESVILSTQFESTYARRAFPCFDEPAMKAIFRISIVAPDHLTVLSCMPEISRKPVEESELKAFGLPATAGSHPFVKISFGDTPKMSTYIVAFVIGHFDYVEALDSNNVRIRVYTPPNRAHLGNHALKMAKTAIPFFTEIFGAEYPLPKLDLVAIPDFAMGAMENWGLLTYRETALLIDEKESSLGSKRHVALTVAHECAHMWFGNLVTMEWWTHLWLNEGFATWISYLAVDHCFPDYDIWTVFLTSEFYSAMAVDELKTSHPIEVEAHSPNEVEEIFDAVSYEKGSSIIRMINNYMTPEKFKKGLQLYIQRHKFGNTETNDLWSALSEAVGENMQEIMSTWTKQMGFPLLTVRKAFEKDNRVTYTIDQEHFLADGSRDVNDKSEWFVPVTICDASDSNKILKRFVLPKSARKVPYQLEFPVGTKFRLNPDATAFYRVRYEESLMGPVLEALGEKKLNNKDRLYVLADAFALARAGRSKLTSVMTMASTFRAENDYTVWCELRSQLIGLRSLLEEQSCSAMKDLGIEDSGFNKGMNAFITYLAQTPYNNLGWEVRANESNNDTLLRPLIISLLGGCGFIDVVNEARKRFDRHYNAVMSGADSNSGDLIHPDLRFSVYSTCMRHGDEKTLDRLLELHSKVTMHDEKVRILHCIGASRTESLVNRVINLAFSDLVRKQDRLKPLITLCSSALGRRAVWAEIKRRIDTLLDDLGVGYLMGLVINACCSGFCTKKDYEEINAFFKEHPLPCSRPIQQALESIEVNTGILERDAESLGFFLVEFMGHTNGSTA</sequence>
<protein>
    <recommendedName>
        <fullName evidence="11">Aminopeptidase</fullName>
        <ecNumber evidence="11">3.4.11.-</ecNumber>
    </recommendedName>
</protein>
<dbReference type="AlphaFoldDB" id="A0A564XY80"/>
<keyword evidence="3 11" id="KW-0645">Protease</keyword>
<feature type="binding site" evidence="9">
    <location>
        <position position="327"/>
    </location>
    <ligand>
        <name>Zn(2+)</name>
        <dbReference type="ChEBI" id="CHEBI:29105"/>
        <note>catalytic</note>
    </ligand>
</feature>
<keyword evidence="16" id="KW-1185">Reference proteome</keyword>
<evidence type="ECO:0000259" key="14">
    <source>
        <dbReference type="Pfam" id="PF17900"/>
    </source>
</evidence>
<dbReference type="GO" id="GO:0005737">
    <property type="term" value="C:cytoplasm"/>
    <property type="evidence" value="ECO:0007669"/>
    <property type="project" value="TreeGrafter"/>
</dbReference>
<dbReference type="Proteomes" id="UP000321570">
    <property type="component" value="Unassembled WGS sequence"/>
</dbReference>
<dbReference type="Pfam" id="PF17900">
    <property type="entry name" value="Peptidase_M1_N"/>
    <property type="match status" value="1"/>
</dbReference>
<dbReference type="GO" id="GO:0043171">
    <property type="term" value="P:peptide catabolic process"/>
    <property type="evidence" value="ECO:0007669"/>
    <property type="project" value="TreeGrafter"/>
</dbReference>
<dbReference type="InterPro" id="IPR027268">
    <property type="entry name" value="Peptidase_M4/M1_CTD_sf"/>
</dbReference>
<dbReference type="GO" id="GO:0005615">
    <property type="term" value="C:extracellular space"/>
    <property type="evidence" value="ECO:0007669"/>
    <property type="project" value="TreeGrafter"/>
</dbReference>
<dbReference type="EMBL" id="CABIJS010000022">
    <property type="protein sequence ID" value="VUZ39729.1"/>
    <property type="molecule type" value="Genomic_DNA"/>
</dbReference>
<dbReference type="Gene3D" id="1.25.50.20">
    <property type="match status" value="1"/>
</dbReference>